<dbReference type="SUPFAM" id="SSF90209">
    <property type="entry name" value="Ran binding protein zinc finger-like"/>
    <property type="match status" value="3"/>
</dbReference>
<evidence type="ECO:0000256" key="9">
    <source>
        <dbReference type="ARBA" id="ARBA00022927"/>
    </source>
</evidence>
<dbReference type="Pfam" id="PF00641">
    <property type="entry name" value="Zn_ribbon_RanBP"/>
    <property type="match status" value="1"/>
</dbReference>
<sequence length="1469" mass="154150">MANRTQQDTSPSIIERVRSRVSGWFSPTSSGSTEQRQQGNGNLRRRRESDTGNEPVAAADYDEQYEAPPGSAASRRTIYDYSGVQQQHQDTPPYAFLRSSPLIRHPPSQKSQLNQVVVSPDMDDEEEEADEGQENPQIVASQKENVDEDEEEEDESIANGNDESASESGASISSASCNIFPPTRANASSSGGGGGGLRESSLINFGSHLQSKKSLFSDKNISISMSSLNSLSQKRQFNASLYGSTSALSDSRLLSIQSPFYRGRTMFGGASAYSSSSAHGGMRLNSPLGSRRHQIPPRPSSSLSNFSMSSANQLTGQGGTRGVSESANGNEDELPLSSTAKRILEVMNQLSGPLSDVRKMAHSSLSGFSTTQSHPPMTPHHRQRFTEQDMEAKRAIRLQQPKTPYSRSTTVNYSMPPITELQVPSMSQLLQMKKLQNQTEQLRKCASETKSSLNRVTEYKLPDTKGGQSGDAEGAKHVNKIRTKICKVRETPQDDVLPLVQLPDVQLPQLKSIPKFDISFPCVENKKNNGSTKAAAADEDLCEIDDEVTENYFAFSKPIVVGSHRVQGIGTGMFNYKFSEPINLTQKNEKITTTFNYAPELAKKHPQQKMSTGDFLNVMKAPEQQTLKIGSSVLEALKASPLSHATGTLKNSKNDDDDASKEVLPKATKDPLNVVNSFGSQFRASADTWECTACLVRNKNAEIKCIACGTSKKTDTGAKATLSSSNLTVNAATSGNLGFSAILQAQKSKWTCSSCMVQNDNAKEKCVCCEQPKPSEVDDKTTPNKAPSVLGKAPTMSTDAGFCKLVSEQKAKWECAACMTRNEHSKNRCACCEQPKPGAVADNVPQFSFSATPSTSSKFTFGIKAPVEAASSAEKDVDGSTKTVTTTTPSSSGFIFGAISSAKGNEKPAASDAASKVGFIFGNITTATAASTTTTTTSTSANTVSSAAQEAPKFVFGAAKSNVPAEATNKFVTPSVASTTTTSVAASTTIGVTSTASCGGFKFGVPTSVTSTDEVKSVVTAANPSAPEAQPATTTSATFLFAPSAGTPAVAAAKEATSSASKTTEILKPKASIIFGAPSTTSTTTVVTQPSNIFGNSSSSVFANTTGGTDVFSTTFKSSSTTSTPTFGNTATTTPKAPEEQPKKTTQLFTFGSVAEPAASTATTTPATVNPQPGAAFAFGTSEQSNKTTTGSTPFIFGGVAKAQQDDKFQSSGFQGFGGFGGQSSQVPAQSGFGSIAPTFGGAAGATSAAPFGSGATTPALSFGASSAAPTFGAAASSGNIFGSATSSPPTFNATQGGSGGIFGNSSGSAVNKHLLLLLLHPLVNREVVVLINNNTLGAPVEKATFNFTAGAAPNFNFTGSSQQNSSQPFSFNATPTTFNFEAGNSENSSQPFSFNATPTTFNFEAGNSENSSQPFSFNATPTTFNFEAGNSETGTNAPAFPIGGTNLFAATPGQAPRRKMRAVRRIQR</sequence>
<evidence type="ECO:0000313" key="23">
    <source>
        <dbReference type="Proteomes" id="UP000092461"/>
    </source>
</evidence>
<dbReference type="GO" id="GO:0031965">
    <property type="term" value="C:nuclear membrane"/>
    <property type="evidence" value="ECO:0007669"/>
    <property type="project" value="UniProtKB-SubCell"/>
</dbReference>
<evidence type="ECO:0000256" key="15">
    <source>
        <dbReference type="ARBA" id="ARBA00060842"/>
    </source>
</evidence>
<proteinExistence type="inferred from homology"/>
<dbReference type="EMBL" id="AJWK01020386">
    <property type="status" value="NOT_ANNOTATED_CDS"/>
    <property type="molecule type" value="Genomic_DNA"/>
</dbReference>
<dbReference type="EnsemblMetazoa" id="LLOJ006310-RA">
    <property type="protein sequence ID" value="LLOJ006310-PA"/>
    <property type="gene ID" value="LLOJ006310"/>
</dbReference>
<dbReference type="PANTHER" id="PTHR23193:SF23">
    <property type="entry name" value="NUCLEAR PORE COMPLEX PROTEIN NUP153"/>
    <property type="match status" value="1"/>
</dbReference>
<feature type="compositionally biased region" description="Polar residues" evidence="20">
    <location>
        <begin position="108"/>
        <end position="117"/>
    </location>
</feature>
<evidence type="ECO:0000256" key="17">
    <source>
        <dbReference type="ARBA" id="ARBA00078197"/>
    </source>
</evidence>
<feature type="region of interest" description="Disordered" evidence="20">
    <location>
        <begin position="1381"/>
        <end position="1418"/>
    </location>
</feature>
<evidence type="ECO:0000313" key="22">
    <source>
        <dbReference type="EnsemblMetazoa" id="LLOJ006310-PA"/>
    </source>
</evidence>
<evidence type="ECO:0000256" key="19">
    <source>
        <dbReference type="PROSITE-ProRule" id="PRU00322"/>
    </source>
</evidence>
<reference evidence="22" key="1">
    <citation type="submission" date="2020-05" db="UniProtKB">
        <authorList>
            <consortium name="EnsemblMetazoa"/>
        </authorList>
    </citation>
    <scope>IDENTIFICATION</scope>
    <source>
        <strain evidence="22">Jacobina</strain>
    </source>
</reference>
<feature type="compositionally biased region" description="Low complexity" evidence="20">
    <location>
        <begin position="1116"/>
        <end position="1134"/>
    </location>
</feature>
<evidence type="ECO:0000256" key="7">
    <source>
        <dbReference type="ARBA" id="ARBA00022816"/>
    </source>
</evidence>
<feature type="domain" description="RanBP2-type" evidence="21">
    <location>
        <begin position="685"/>
        <end position="714"/>
    </location>
</feature>
<dbReference type="PROSITE" id="PS01358">
    <property type="entry name" value="ZF_RANBP2_1"/>
    <property type="match status" value="3"/>
</dbReference>
<accession>A0A1B0CNI8</accession>
<feature type="domain" description="RanBP2-type" evidence="21">
    <location>
        <begin position="746"/>
        <end position="775"/>
    </location>
</feature>
<feature type="compositionally biased region" description="Acidic residues" evidence="20">
    <location>
        <begin position="146"/>
        <end position="156"/>
    </location>
</feature>
<keyword evidence="8" id="KW-0862">Zinc</keyword>
<protein>
    <recommendedName>
        <fullName evidence="16">Nuclear pore complex protein Nup153</fullName>
    </recommendedName>
    <alternativeName>
        <fullName evidence="18">153 kDa nucleoporin</fullName>
    </alternativeName>
    <alternativeName>
        <fullName evidence="17">Nucleoporin Nup153</fullName>
    </alternativeName>
</protein>
<evidence type="ECO:0000256" key="13">
    <source>
        <dbReference type="ARBA" id="ARBA00023136"/>
    </source>
</evidence>
<dbReference type="PANTHER" id="PTHR23193">
    <property type="entry name" value="NUCLEAR PORE COMPLEX PROTEIN NUP"/>
    <property type="match status" value="1"/>
</dbReference>
<feature type="region of interest" description="Disordered" evidence="20">
    <location>
        <begin position="1"/>
        <end position="177"/>
    </location>
</feature>
<evidence type="ECO:0000256" key="1">
    <source>
        <dbReference type="ARBA" id="ARBA00001947"/>
    </source>
</evidence>
<dbReference type="GO" id="GO:0017056">
    <property type="term" value="F:structural constituent of nuclear pore"/>
    <property type="evidence" value="ECO:0007669"/>
    <property type="project" value="TreeGrafter"/>
</dbReference>
<keyword evidence="12" id="KW-0906">Nuclear pore complex</keyword>
<dbReference type="VEuPathDB" id="VectorBase:LLONM1_007626"/>
<dbReference type="GO" id="GO:0051028">
    <property type="term" value="P:mRNA transport"/>
    <property type="evidence" value="ECO:0007669"/>
    <property type="project" value="UniProtKB-KW"/>
</dbReference>
<keyword evidence="23" id="KW-1185">Reference proteome</keyword>
<feature type="compositionally biased region" description="Polar residues" evidence="20">
    <location>
        <begin position="25"/>
        <end position="34"/>
    </location>
</feature>
<comment type="cofactor">
    <cofactor evidence="1">
        <name>Zn(2+)</name>
        <dbReference type="ChEBI" id="CHEBI:29105"/>
    </cofactor>
</comment>
<feature type="region of interest" description="Disordered" evidence="20">
    <location>
        <begin position="275"/>
        <end position="334"/>
    </location>
</feature>
<feature type="region of interest" description="Disordered" evidence="20">
    <location>
        <begin position="1116"/>
        <end position="1143"/>
    </location>
</feature>
<keyword evidence="7" id="KW-0509">mRNA transport</keyword>
<evidence type="ECO:0000256" key="11">
    <source>
        <dbReference type="ARBA" id="ARBA00023125"/>
    </source>
</evidence>
<evidence type="ECO:0000256" key="20">
    <source>
        <dbReference type="SAM" id="MobiDB-lite"/>
    </source>
</evidence>
<dbReference type="GO" id="GO:0008270">
    <property type="term" value="F:zinc ion binding"/>
    <property type="evidence" value="ECO:0007669"/>
    <property type="project" value="UniProtKB-KW"/>
</dbReference>
<dbReference type="EMBL" id="AJWK01020389">
    <property type="status" value="NOT_ANNOTATED_CDS"/>
    <property type="molecule type" value="Genomic_DNA"/>
</dbReference>
<dbReference type="VEuPathDB" id="VectorBase:LLOJ006310"/>
<keyword evidence="11" id="KW-0238">DNA-binding</keyword>
<evidence type="ECO:0000256" key="18">
    <source>
        <dbReference type="ARBA" id="ARBA00079437"/>
    </source>
</evidence>
<evidence type="ECO:0000256" key="16">
    <source>
        <dbReference type="ARBA" id="ARBA00068609"/>
    </source>
</evidence>
<dbReference type="GO" id="GO:0008139">
    <property type="term" value="F:nuclear localization sequence binding"/>
    <property type="evidence" value="ECO:0007669"/>
    <property type="project" value="TreeGrafter"/>
</dbReference>
<feature type="compositionally biased region" description="Polar residues" evidence="20">
    <location>
        <begin position="1"/>
        <end position="12"/>
    </location>
</feature>
<dbReference type="InterPro" id="IPR026054">
    <property type="entry name" value="Nucleoporin"/>
</dbReference>
<comment type="similarity">
    <text evidence="15">Belongs to the NUP153 family.</text>
</comment>
<evidence type="ECO:0000256" key="12">
    <source>
        <dbReference type="ARBA" id="ARBA00023132"/>
    </source>
</evidence>
<keyword evidence="13" id="KW-0472">Membrane</keyword>
<dbReference type="Proteomes" id="UP000092461">
    <property type="component" value="Unassembled WGS sequence"/>
</dbReference>
<dbReference type="Gene3D" id="4.10.1060.10">
    <property type="entry name" value="Zinc finger, RanBP2-type"/>
    <property type="match status" value="3"/>
</dbReference>
<keyword evidence="5" id="KW-0479">Metal-binding</keyword>
<evidence type="ECO:0000256" key="10">
    <source>
        <dbReference type="ARBA" id="ARBA00023010"/>
    </source>
</evidence>
<keyword evidence="9" id="KW-0653">Protein transport</keyword>
<evidence type="ECO:0000256" key="14">
    <source>
        <dbReference type="ARBA" id="ARBA00023242"/>
    </source>
</evidence>
<name>A0A1B0CNI8_LUTLO</name>
<dbReference type="PROSITE" id="PS50199">
    <property type="entry name" value="ZF_RANBP2_2"/>
    <property type="match status" value="3"/>
</dbReference>
<evidence type="ECO:0000256" key="4">
    <source>
        <dbReference type="ARBA" id="ARBA00022448"/>
    </source>
</evidence>
<dbReference type="InterPro" id="IPR036443">
    <property type="entry name" value="Znf_RanBP2_sf"/>
</dbReference>
<dbReference type="GO" id="GO:0005643">
    <property type="term" value="C:nuclear pore"/>
    <property type="evidence" value="ECO:0007669"/>
    <property type="project" value="UniProtKB-SubCell"/>
</dbReference>
<dbReference type="GO" id="GO:0003677">
    <property type="term" value="F:DNA binding"/>
    <property type="evidence" value="ECO:0007669"/>
    <property type="project" value="UniProtKB-KW"/>
</dbReference>
<keyword evidence="6 19" id="KW-0863">Zinc-finger</keyword>
<feature type="compositionally biased region" description="Acidic residues" evidence="20">
    <location>
        <begin position="121"/>
        <end position="133"/>
    </location>
</feature>
<evidence type="ECO:0000259" key="21">
    <source>
        <dbReference type="PROSITE" id="PS50199"/>
    </source>
</evidence>
<evidence type="ECO:0000256" key="2">
    <source>
        <dbReference type="ARBA" id="ARBA00004126"/>
    </source>
</evidence>
<evidence type="ECO:0000256" key="8">
    <source>
        <dbReference type="ARBA" id="ARBA00022833"/>
    </source>
</evidence>
<feature type="domain" description="RanBP2-type" evidence="21">
    <location>
        <begin position="809"/>
        <end position="838"/>
    </location>
</feature>
<keyword evidence="10" id="KW-0811">Translocation</keyword>
<keyword evidence="4" id="KW-0813">Transport</keyword>
<dbReference type="EMBL" id="AJWK01020388">
    <property type="status" value="NOT_ANNOTATED_CDS"/>
    <property type="molecule type" value="Genomic_DNA"/>
</dbReference>
<organism evidence="22 23">
    <name type="scientific">Lutzomyia longipalpis</name>
    <name type="common">Sand fly</name>
    <dbReference type="NCBI Taxonomy" id="7200"/>
    <lineage>
        <taxon>Eukaryota</taxon>
        <taxon>Metazoa</taxon>
        <taxon>Ecdysozoa</taxon>
        <taxon>Arthropoda</taxon>
        <taxon>Hexapoda</taxon>
        <taxon>Insecta</taxon>
        <taxon>Pterygota</taxon>
        <taxon>Neoptera</taxon>
        <taxon>Endopterygota</taxon>
        <taxon>Diptera</taxon>
        <taxon>Nematocera</taxon>
        <taxon>Psychodoidea</taxon>
        <taxon>Psychodidae</taxon>
        <taxon>Lutzomyia</taxon>
        <taxon>Lutzomyia</taxon>
    </lineage>
</organism>
<dbReference type="SMART" id="SM00547">
    <property type="entry name" value="ZnF_RBZ"/>
    <property type="match status" value="3"/>
</dbReference>
<dbReference type="GO" id="GO:0006606">
    <property type="term" value="P:protein import into nucleus"/>
    <property type="evidence" value="ECO:0007669"/>
    <property type="project" value="TreeGrafter"/>
</dbReference>
<keyword evidence="14" id="KW-0539">Nucleus</keyword>
<comment type="subcellular location">
    <subcellularLocation>
        <location evidence="2">Nucleus membrane</location>
    </subcellularLocation>
    <subcellularLocation>
        <location evidence="3">Nucleus</location>
        <location evidence="3">Nuclear pore complex</location>
    </subcellularLocation>
</comment>
<dbReference type="GO" id="GO:0006405">
    <property type="term" value="P:RNA export from nucleus"/>
    <property type="evidence" value="ECO:0007669"/>
    <property type="project" value="TreeGrafter"/>
</dbReference>
<feature type="compositionally biased region" description="Low complexity" evidence="20">
    <location>
        <begin position="166"/>
        <end position="176"/>
    </location>
</feature>
<evidence type="ECO:0000256" key="6">
    <source>
        <dbReference type="ARBA" id="ARBA00022771"/>
    </source>
</evidence>
<evidence type="ECO:0000256" key="3">
    <source>
        <dbReference type="ARBA" id="ARBA00004567"/>
    </source>
</evidence>
<dbReference type="EMBL" id="AJWK01020387">
    <property type="status" value="NOT_ANNOTATED_CDS"/>
    <property type="molecule type" value="Genomic_DNA"/>
</dbReference>
<dbReference type="InterPro" id="IPR001876">
    <property type="entry name" value="Znf_RanBP2"/>
</dbReference>
<evidence type="ECO:0000256" key="5">
    <source>
        <dbReference type="ARBA" id="ARBA00022723"/>
    </source>
</evidence>
<feature type="compositionally biased region" description="Low complexity" evidence="20">
    <location>
        <begin position="300"/>
        <end position="310"/>
    </location>
</feature>